<dbReference type="OrthoDB" id="598068at2"/>
<reference evidence="1 2" key="1">
    <citation type="submission" date="2016-10" db="EMBL/GenBank/DDBJ databases">
        <authorList>
            <person name="de Groot N.N."/>
        </authorList>
    </citation>
    <scope>NUCLEOTIDE SEQUENCE [LARGE SCALE GENOMIC DNA]</scope>
    <source>
        <strain evidence="1 2">ASO4-2</strain>
    </source>
</reference>
<keyword evidence="2" id="KW-1185">Reference proteome</keyword>
<dbReference type="AlphaFoldDB" id="A0A1G6EGG7"/>
<organism evidence="1 2">
    <name type="scientific">Desulfonatronum thiosulfatophilum</name>
    <dbReference type="NCBI Taxonomy" id="617002"/>
    <lineage>
        <taxon>Bacteria</taxon>
        <taxon>Pseudomonadati</taxon>
        <taxon>Thermodesulfobacteriota</taxon>
        <taxon>Desulfovibrionia</taxon>
        <taxon>Desulfovibrionales</taxon>
        <taxon>Desulfonatronaceae</taxon>
        <taxon>Desulfonatronum</taxon>
    </lineage>
</organism>
<proteinExistence type="predicted"/>
<dbReference type="Proteomes" id="UP000198771">
    <property type="component" value="Unassembled WGS sequence"/>
</dbReference>
<dbReference type="EMBL" id="FMXO01000018">
    <property type="protein sequence ID" value="SDB56577.1"/>
    <property type="molecule type" value="Genomic_DNA"/>
</dbReference>
<dbReference type="RefSeq" id="WP_092123192.1">
    <property type="nucleotide sequence ID" value="NZ_FMXO01000018.1"/>
</dbReference>
<accession>A0A1G6EGG7</accession>
<dbReference type="STRING" id="617002.SAMN05660653_02827"/>
<evidence type="ECO:0000313" key="2">
    <source>
        <dbReference type="Proteomes" id="UP000198771"/>
    </source>
</evidence>
<protein>
    <submittedName>
        <fullName evidence="1">Uncharacterized protein</fullName>
    </submittedName>
</protein>
<evidence type="ECO:0000313" key="1">
    <source>
        <dbReference type="EMBL" id="SDB56577.1"/>
    </source>
</evidence>
<gene>
    <name evidence="1" type="ORF">SAMN05660653_02827</name>
</gene>
<name>A0A1G6EGG7_9BACT</name>
<sequence length="78" mass="8466">MAEQRCCPHCGVALTPTIGPPDSGWGDLLVCENNECVVFSGSKTDIRYKPSDSPLGCRYAEDVDGGYKSFNMLAFRGM</sequence>